<evidence type="ECO:0000256" key="3">
    <source>
        <dbReference type="ARBA" id="ARBA00048488"/>
    </source>
</evidence>
<dbReference type="Gene3D" id="2.170.150.20">
    <property type="entry name" value="Peptide methionine sulfoxide reductase"/>
    <property type="match status" value="1"/>
</dbReference>
<dbReference type="GO" id="GO:0030091">
    <property type="term" value="P:protein repair"/>
    <property type="evidence" value="ECO:0007669"/>
    <property type="project" value="InterPro"/>
</dbReference>
<evidence type="ECO:0000256" key="1">
    <source>
        <dbReference type="ARBA" id="ARBA00012499"/>
    </source>
</evidence>
<dbReference type="PANTHER" id="PTHR10173">
    <property type="entry name" value="METHIONINE SULFOXIDE REDUCTASE"/>
    <property type="match status" value="1"/>
</dbReference>
<dbReference type="GO" id="GO:0006979">
    <property type="term" value="P:response to oxidative stress"/>
    <property type="evidence" value="ECO:0007669"/>
    <property type="project" value="InterPro"/>
</dbReference>
<sequence length="177" mass="19619">MIYLPCTIKDNPMKVILSVAMLVFLITSSSCGQNKAKTKQENTKALSFPIQKSEAEWRKILSPISFEIMVKRGTEPPFKNPYNNNHQKGIYVSAATGEPLFSSEDKYESGSGWPSFTKAIKAGVITVVTDDSHGMIRDEVIETKTGLHLGHVFDDGPKDKGGKRYCMNSAALKFIKK</sequence>
<keyword evidence="2" id="KW-0560">Oxidoreductase</keyword>
<dbReference type="InterPro" id="IPR002579">
    <property type="entry name" value="Met_Sox_Rdtase_MsrB_dom"/>
</dbReference>
<dbReference type="EMBL" id="FNHH01000001">
    <property type="protein sequence ID" value="SDL69705.1"/>
    <property type="molecule type" value="Genomic_DNA"/>
</dbReference>
<dbReference type="NCBIfam" id="TIGR00357">
    <property type="entry name" value="peptide-methionine (R)-S-oxide reductase MsrB"/>
    <property type="match status" value="1"/>
</dbReference>
<evidence type="ECO:0000256" key="2">
    <source>
        <dbReference type="ARBA" id="ARBA00023002"/>
    </source>
</evidence>
<dbReference type="STRING" id="990371.SAMN05421813_101252"/>
<dbReference type="InterPro" id="IPR011057">
    <property type="entry name" value="Mss4-like_sf"/>
</dbReference>
<dbReference type="GO" id="GO:0033743">
    <property type="term" value="F:peptide-methionine (R)-S-oxide reductase activity"/>
    <property type="evidence" value="ECO:0007669"/>
    <property type="project" value="UniProtKB-EC"/>
</dbReference>
<dbReference type="PROSITE" id="PS51790">
    <property type="entry name" value="MSRB"/>
    <property type="match status" value="1"/>
</dbReference>
<dbReference type="InterPro" id="IPR028427">
    <property type="entry name" value="Met_Sox_Rdtase_MsrB"/>
</dbReference>
<name>A0A1G9M7P2_9SPHI</name>
<reference evidence="6" key="1">
    <citation type="submission" date="2016-10" db="EMBL/GenBank/DDBJ databases">
        <authorList>
            <person name="Varghese N."/>
            <person name="Submissions S."/>
        </authorList>
    </citation>
    <scope>NUCLEOTIDE SEQUENCE [LARGE SCALE GENOMIC DNA]</scope>
    <source>
        <strain evidence="6">DSM 24536</strain>
    </source>
</reference>
<dbReference type="AlphaFoldDB" id="A0A1G9M7P2"/>
<feature type="domain" description="MsrB" evidence="4">
    <location>
        <begin position="54"/>
        <end position="177"/>
    </location>
</feature>
<dbReference type="SUPFAM" id="SSF51316">
    <property type="entry name" value="Mss4-like"/>
    <property type="match status" value="1"/>
</dbReference>
<dbReference type="Pfam" id="PF01641">
    <property type="entry name" value="SelR"/>
    <property type="match status" value="1"/>
</dbReference>
<accession>A0A1G9M7P2</accession>
<evidence type="ECO:0000313" key="6">
    <source>
        <dbReference type="Proteomes" id="UP000199226"/>
    </source>
</evidence>
<dbReference type="Proteomes" id="UP000199226">
    <property type="component" value="Unassembled WGS sequence"/>
</dbReference>
<evidence type="ECO:0000259" key="4">
    <source>
        <dbReference type="PROSITE" id="PS51790"/>
    </source>
</evidence>
<proteinExistence type="predicted"/>
<gene>
    <name evidence="5" type="ORF">SAMN05421813_101252</name>
</gene>
<evidence type="ECO:0000313" key="5">
    <source>
        <dbReference type="EMBL" id="SDL69705.1"/>
    </source>
</evidence>
<organism evidence="5 6">
    <name type="scientific">Daejeonella rubra</name>
    <dbReference type="NCBI Taxonomy" id="990371"/>
    <lineage>
        <taxon>Bacteria</taxon>
        <taxon>Pseudomonadati</taxon>
        <taxon>Bacteroidota</taxon>
        <taxon>Sphingobacteriia</taxon>
        <taxon>Sphingobacteriales</taxon>
        <taxon>Sphingobacteriaceae</taxon>
        <taxon>Daejeonella</taxon>
    </lineage>
</organism>
<comment type="catalytic activity">
    <reaction evidence="3">
        <text>L-methionyl-[protein] + [thioredoxin]-disulfide + H2O = L-methionyl-(R)-S-oxide-[protein] + [thioredoxin]-dithiol</text>
        <dbReference type="Rhea" id="RHEA:24164"/>
        <dbReference type="Rhea" id="RHEA-COMP:10698"/>
        <dbReference type="Rhea" id="RHEA-COMP:10700"/>
        <dbReference type="Rhea" id="RHEA-COMP:12313"/>
        <dbReference type="Rhea" id="RHEA-COMP:12314"/>
        <dbReference type="ChEBI" id="CHEBI:15377"/>
        <dbReference type="ChEBI" id="CHEBI:16044"/>
        <dbReference type="ChEBI" id="CHEBI:29950"/>
        <dbReference type="ChEBI" id="CHEBI:45764"/>
        <dbReference type="ChEBI" id="CHEBI:50058"/>
        <dbReference type="EC" id="1.8.4.12"/>
    </reaction>
</comment>
<dbReference type="EC" id="1.8.4.12" evidence="1"/>
<dbReference type="PANTHER" id="PTHR10173:SF52">
    <property type="entry name" value="METHIONINE-R-SULFOXIDE REDUCTASE B1"/>
    <property type="match status" value="1"/>
</dbReference>
<keyword evidence="6" id="KW-1185">Reference proteome</keyword>
<protein>
    <recommendedName>
        <fullName evidence="1">peptide-methionine (R)-S-oxide reductase</fullName>
        <ecNumber evidence="1">1.8.4.12</ecNumber>
    </recommendedName>
</protein>
<dbReference type="GO" id="GO:0005737">
    <property type="term" value="C:cytoplasm"/>
    <property type="evidence" value="ECO:0007669"/>
    <property type="project" value="TreeGrafter"/>
</dbReference>